<dbReference type="AlphaFoldDB" id="A0A318K9A6"/>
<dbReference type="RefSeq" id="WP_157195479.1">
    <property type="nucleotide sequence ID" value="NZ_QJKF01000001.1"/>
</dbReference>
<proteinExistence type="predicted"/>
<sequence>MSRLSIPTDSSLVDTPFGIFGPDDPAHPAPGLYHIVDPDIGLPFLDLARQYDELEPR</sequence>
<dbReference type="Proteomes" id="UP000247569">
    <property type="component" value="Unassembled WGS sequence"/>
</dbReference>
<gene>
    <name evidence="1" type="ORF">DFR70_10185</name>
</gene>
<accession>A0A318K9A6</accession>
<keyword evidence="2" id="KW-1185">Reference proteome</keyword>
<organism evidence="1 2">
    <name type="scientific">Nocardia tenerifensis</name>
    <dbReference type="NCBI Taxonomy" id="228006"/>
    <lineage>
        <taxon>Bacteria</taxon>
        <taxon>Bacillati</taxon>
        <taxon>Actinomycetota</taxon>
        <taxon>Actinomycetes</taxon>
        <taxon>Mycobacteriales</taxon>
        <taxon>Nocardiaceae</taxon>
        <taxon>Nocardia</taxon>
    </lineage>
</organism>
<comment type="caution">
    <text evidence="1">The sequence shown here is derived from an EMBL/GenBank/DDBJ whole genome shotgun (WGS) entry which is preliminary data.</text>
</comment>
<evidence type="ECO:0000313" key="1">
    <source>
        <dbReference type="EMBL" id="PXX70666.1"/>
    </source>
</evidence>
<evidence type="ECO:0000313" key="2">
    <source>
        <dbReference type="Proteomes" id="UP000247569"/>
    </source>
</evidence>
<protein>
    <submittedName>
        <fullName evidence="1">Uncharacterized protein</fullName>
    </submittedName>
</protein>
<name>A0A318K9A6_9NOCA</name>
<dbReference type="EMBL" id="QJKF01000001">
    <property type="protein sequence ID" value="PXX70666.1"/>
    <property type="molecule type" value="Genomic_DNA"/>
</dbReference>
<reference evidence="1 2" key="1">
    <citation type="submission" date="2018-05" db="EMBL/GenBank/DDBJ databases">
        <title>Genomic Encyclopedia of Type Strains, Phase IV (KMG-IV): sequencing the most valuable type-strain genomes for metagenomic binning, comparative biology and taxonomic classification.</title>
        <authorList>
            <person name="Goeker M."/>
        </authorList>
    </citation>
    <scope>NUCLEOTIDE SEQUENCE [LARGE SCALE GENOMIC DNA]</scope>
    <source>
        <strain evidence="1 2">DSM 44704</strain>
    </source>
</reference>